<dbReference type="Gene3D" id="3.40.50.970">
    <property type="match status" value="1"/>
</dbReference>
<dbReference type="EC" id="1.2.4.2" evidence="4"/>
<dbReference type="PANTHER" id="PTHR23152:SF4">
    <property type="entry name" value="2-OXOADIPATE DEHYDROGENASE COMPLEX COMPONENT E1"/>
    <property type="match status" value="1"/>
</dbReference>
<evidence type="ECO:0000256" key="5">
    <source>
        <dbReference type="ARBA" id="ARBA00023002"/>
    </source>
</evidence>
<dbReference type="GO" id="GO:0006099">
    <property type="term" value="P:tricarboxylic acid cycle"/>
    <property type="evidence" value="ECO:0007669"/>
    <property type="project" value="TreeGrafter"/>
</dbReference>
<dbReference type="Gene3D" id="3.40.50.12470">
    <property type="match status" value="1"/>
</dbReference>
<dbReference type="SUPFAM" id="SSF52518">
    <property type="entry name" value="Thiamin diphosphate-binding fold (THDP-binding)"/>
    <property type="match status" value="2"/>
</dbReference>
<dbReference type="EMBL" id="AP014564">
    <property type="protein sequence ID" value="BAV94282.1"/>
    <property type="molecule type" value="Genomic_DNA"/>
</dbReference>
<dbReference type="GO" id="GO:0005829">
    <property type="term" value="C:cytosol"/>
    <property type="evidence" value="ECO:0007669"/>
    <property type="project" value="TreeGrafter"/>
</dbReference>
<dbReference type="GO" id="GO:0045252">
    <property type="term" value="C:oxoglutarate dehydrogenase complex"/>
    <property type="evidence" value="ECO:0007669"/>
    <property type="project" value="TreeGrafter"/>
</dbReference>
<dbReference type="Pfam" id="PF00676">
    <property type="entry name" value="E1_dh"/>
    <property type="match status" value="1"/>
</dbReference>
<organism evidence="8 9">
    <name type="scientific">Ichthyobacterium seriolicida</name>
    <dbReference type="NCBI Taxonomy" id="242600"/>
    <lineage>
        <taxon>Bacteria</taxon>
        <taxon>Pseudomonadati</taxon>
        <taxon>Bacteroidota</taxon>
        <taxon>Flavobacteriia</taxon>
        <taxon>Flavobacteriales</taxon>
        <taxon>Ichthyobacteriaceae</taxon>
        <taxon>Ichthyobacterium</taxon>
    </lineage>
</organism>
<comment type="cofactor">
    <cofactor evidence="1">
        <name>thiamine diphosphate</name>
        <dbReference type="ChEBI" id="CHEBI:58937"/>
    </cofactor>
</comment>
<evidence type="ECO:0000256" key="3">
    <source>
        <dbReference type="ARBA" id="ARBA00006936"/>
    </source>
</evidence>
<dbReference type="InterPro" id="IPR042179">
    <property type="entry name" value="KGD_C_sf"/>
</dbReference>
<dbReference type="Proteomes" id="UP000243197">
    <property type="component" value="Chromosome"/>
</dbReference>
<dbReference type="PIRSF" id="PIRSF000157">
    <property type="entry name" value="Oxoglu_dh_E1"/>
    <property type="match status" value="1"/>
</dbReference>
<keyword evidence="9" id="KW-1185">Reference proteome</keyword>
<dbReference type="InterPro" id="IPR001017">
    <property type="entry name" value="DH_E1"/>
</dbReference>
<name>A0A1J1DWP7_9FLAO</name>
<dbReference type="Pfam" id="PF16078">
    <property type="entry name" value="2-oxogl_dehyd_N"/>
    <property type="match status" value="1"/>
</dbReference>
<keyword evidence="6" id="KW-0786">Thiamine pyrophosphate</keyword>
<evidence type="ECO:0000313" key="9">
    <source>
        <dbReference type="Proteomes" id="UP000243197"/>
    </source>
</evidence>
<gene>
    <name evidence="8" type="ORF">JBKA6_0269</name>
</gene>
<dbReference type="GO" id="GO:0030976">
    <property type="term" value="F:thiamine pyrophosphate binding"/>
    <property type="evidence" value="ECO:0007669"/>
    <property type="project" value="InterPro"/>
</dbReference>
<comment type="function">
    <text evidence="2">E1 component of the 2-oxoglutarate dehydrogenase (OGDH) complex which catalyzes the decarboxylation of 2-oxoglutarate, the first step in the conversion of 2-oxoglutarate to succinyl-CoA and CO(2).</text>
</comment>
<keyword evidence="5" id="KW-0560">Oxidoreductase</keyword>
<evidence type="ECO:0000256" key="1">
    <source>
        <dbReference type="ARBA" id="ARBA00001964"/>
    </source>
</evidence>
<dbReference type="AlphaFoldDB" id="A0A1J1DWP7"/>
<dbReference type="SMART" id="SM00861">
    <property type="entry name" value="Transket_pyr"/>
    <property type="match status" value="1"/>
</dbReference>
<dbReference type="InterPro" id="IPR031717">
    <property type="entry name" value="ODO-1/KGD_C"/>
</dbReference>
<dbReference type="Pfam" id="PF02779">
    <property type="entry name" value="Transket_pyr"/>
    <property type="match status" value="1"/>
</dbReference>
<dbReference type="Gene3D" id="1.10.287.1150">
    <property type="entry name" value="TPP helical domain"/>
    <property type="match status" value="1"/>
</dbReference>
<dbReference type="NCBIfam" id="NF006914">
    <property type="entry name" value="PRK09404.1"/>
    <property type="match status" value="1"/>
</dbReference>
<dbReference type="PANTHER" id="PTHR23152">
    <property type="entry name" value="2-OXOGLUTARATE DEHYDROGENASE"/>
    <property type="match status" value="1"/>
</dbReference>
<dbReference type="GO" id="GO:0004591">
    <property type="term" value="F:oxoglutarate dehydrogenase (succinyl-transferring) activity"/>
    <property type="evidence" value="ECO:0007669"/>
    <property type="project" value="UniProtKB-EC"/>
</dbReference>
<dbReference type="NCBIfam" id="TIGR00239">
    <property type="entry name" value="2oxo_dh_E1"/>
    <property type="match status" value="1"/>
</dbReference>
<dbReference type="NCBIfam" id="NF008907">
    <property type="entry name" value="PRK12270.1"/>
    <property type="match status" value="1"/>
</dbReference>
<evidence type="ECO:0000256" key="2">
    <source>
        <dbReference type="ARBA" id="ARBA00003906"/>
    </source>
</evidence>
<evidence type="ECO:0000256" key="6">
    <source>
        <dbReference type="ARBA" id="ARBA00023052"/>
    </source>
</evidence>
<dbReference type="Gene3D" id="3.40.50.11610">
    <property type="entry name" value="Multifunctional 2-oxoglutarate metabolism enzyme, C-terminal domain"/>
    <property type="match status" value="1"/>
</dbReference>
<sequence>MHVIKTMDNFSFLSALNAQFIEDMYYDYTRNPDGIDPSWRSFFQGYDFGKKTYGQNHRQDHVSVAEIPEDVKKEFDVISLIEDYSKRGHLFTRTNPVRKRRKYRPKLDIENYGLSDQDLEKEFQAGTTVGLGRAKLKDIISHLKSVYCSSIGIEYKYIRDPQQVEWIKTRIHHRGNKPDFKVEQKRRILHKLSQAVAFENFLHSNFIGQKRFSIEGGESVIPALDAMIERGVKSNVQEIVVGMSHRGRLNVLANIFGKTYDAIFNEFEGKDFEEDILFDGDVKYHLGWSSTYPTQQGKNVKMTLAPNPSHLESVGCVVEGISRAKIDNEYNGDSDKLIPVIIHGDAAIAGQGVVYEITQMVNLDGYKTGGTIHLVINNQIGFTTNYIDGRSSTYCTDVGKVTLSPVIHVNGDDVESVVHSIEFAVNYRMAFKKDIFIDLLCYRKYGHNEGDEPKFTQPKLYDIIAKHPNPREIYKARLLQEGVAGEDIVIEEELEFKKLLQDRFDKSKESKRSVITPFMEEEWIDYTIPSSTDDIYKDIDTGYPLEKIKQITDAITTIPKDNCFIKKIEKLLSSRRDMVNKTDKIDWGMTELLAYGSLLEEGFNVRLSGQDVERGTFSHRHAIIRDIDSEDRVNLLNSISKTQGNMSVFNSNLSEYAVMGFDYGYAMASPKTLTIWEAQFGDFSNGAQIIIDQYLSSAEDKWKIQNGLVVLLPHGYEGQGAEHSSARMERYLQLCAQNNMRIANCSTPSNFFHLLREQMHRDFRKPLIVFTPKSLLRHPLCTSSVEELTSGKFQKVIDDDSNDKSIDKLVFCSGKLYYELLSERERLNRKDIALVRVEQLYPFPEEEIISLIEKYNAKKVFWVQEEPKNMGAWSHILLRARHIPFELISRDESASPSSGSIVRALYRQKKVIDSVFEK</sequence>
<accession>A0A1J1DWP7</accession>
<dbReference type="InterPro" id="IPR032106">
    <property type="entry name" value="2-oxogl_dehyd_N"/>
</dbReference>
<feature type="domain" description="Transketolase-like pyrimidine-binding" evidence="7">
    <location>
        <begin position="585"/>
        <end position="778"/>
    </location>
</feature>
<dbReference type="CDD" id="cd02016">
    <property type="entry name" value="TPP_E1_OGDC_like"/>
    <property type="match status" value="1"/>
</dbReference>
<dbReference type="InterPro" id="IPR011603">
    <property type="entry name" value="2oxoglutarate_DH_E1"/>
</dbReference>
<comment type="similarity">
    <text evidence="3">Belongs to the alpha-ketoglutarate dehydrogenase family.</text>
</comment>
<reference evidence="8 9" key="1">
    <citation type="submission" date="2014-03" db="EMBL/GenBank/DDBJ databases">
        <title>complete genome sequence of Flavobacteriaceae bacterium JBKA-6.</title>
        <authorList>
            <person name="Takano T."/>
            <person name="Nakamura Y."/>
            <person name="Takuma S."/>
            <person name="Yasuike M."/>
            <person name="Matsuyama T."/>
            <person name="Sakai T."/>
            <person name="Fujiwara A."/>
            <person name="Kimoto K."/>
            <person name="Fukuda Y."/>
            <person name="Kondo H."/>
            <person name="Hirono I."/>
            <person name="Nakayasu C."/>
        </authorList>
    </citation>
    <scope>NUCLEOTIDE SEQUENCE [LARGE SCALE GENOMIC DNA]</scope>
    <source>
        <strain evidence="8 9">JBKA-6</strain>
    </source>
</reference>
<evidence type="ECO:0000313" key="8">
    <source>
        <dbReference type="EMBL" id="BAV94282.1"/>
    </source>
</evidence>
<dbReference type="InterPro" id="IPR005475">
    <property type="entry name" value="Transketolase-like_Pyr-bd"/>
</dbReference>
<dbReference type="Pfam" id="PF16870">
    <property type="entry name" value="OxoGdeHyase_C"/>
    <property type="match status" value="1"/>
</dbReference>
<evidence type="ECO:0000256" key="4">
    <source>
        <dbReference type="ARBA" id="ARBA00012280"/>
    </source>
</evidence>
<dbReference type="InterPro" id="IPR029061">
    <property type="entry name" value="THDP-binding"/>
</dbReference>
<protein>
    <recommendedName>
        <fullName evidence="4">oxoglutarate dehydrogenase (succinyl-transferring)</fullName>
        <ecNumber evidence="4">1.2.4.2</ecNumber>
    </recommendedName>
</protein>
<dbReference type="KEGG" id="ise:JBKA6_0269"/>
<proteinExistence type="inferred from homology"/>
<evidence type="ECO:0000259" key="7">
    <source>
        <dbReference type="SMART" id="SM00861"/>
    </source>
</evidence>